<dbReference type="InParanoid" id="K1Q809"/>
<dbReference type="AlphaFoldDB" id="K1Q809"/>
<dbReference type="EMBL" id="JH817103">
    <property type="protein sequence ID" value="EKC27479.1"/>
    <property type="molecule type" value="Genomic_DNA"/>
</dbReference>
<evidence type="ECO:0000256" key="1">
    <source>
        <dbReference type="SAM" id="MobiDB-lite"/>
    </source>
</evidence>
<evidence type="ECO:0000313" key="2">
    <source>
        <dbReference type="EMBL" id="EKC27479.1"/>
    </source>
</evidence>
<proteinExistence type="predicted"/>
<reference evidence="2" key="1">
    <citation type="journal article" date="2012" name="Nature">
        <title>The oyster genome reveals stress adaptation and complexity of shell formation.</title>
        <authorList>
            <person name="Zhang G."/>
            <person name="Fang X."/>
            <person name="Guo X."/>
            <person name="Li L."/>
            <person name="Luo R."/>
            <person name="Xu F."/>
            <person name="Yang P."/>
            <person name="Zhang L."/>
            <person name="Wang X."/>
            <person name="Qi H."/>
            <person name="Xiong Z."/>
            <person name="Que H."/>
            <person name="Xie Y."/>
            <person name="Holland P.W."/>
            <person name="Paps J."/>
            <person name="Zhu Y."/>
            <person name="Wu F."/>
            <person name="Chen Y."/>
            <person name="Wang J."/>
            <person name="Peng C."/>
            <person name="Meng J."/>
            <person name="Yang L."/>
            <person name="Liu J."/>
            <person name="Wen B."/>
            <person name="Zhang N."/>
            <person name="Huang Z."/>
            <person name="Zhu Q."/>
            <person name="Feng Y."/>
            <person name="Mount A."/>
            <person name="Hedgecock D."/>
            <person name="Xu Z."/>
            <person name="Liu Y."/>
            <person name="Domazet-Loso T."/>
            <person name="Du Y."/>
            <person name="Sun X."/>
            <person name="Zhang S."/>
            <person name="Liu B."/>
            <person name="Cheng P."/>
            <person name="Jiang X."/>
            <person name="Li J."/>
            <person name="Fan D."/>
            <person name="Wang W."/>
            <person name="Fu W."/>
            <person name="Wang T."/>
            <person name="Wang B."/>
            <person name="Zhang J."/>
            <person name="Peng Z."/>
            <person name="Li Y."/>
            <person name="Li N."/>
            <person name="Wang J."/>
            <person name="Chen M."/>
            <person name="He Y."/>
            <person name="Tan F."/>
            <person name="Song X."/>
            <person name="Zheng Q."/>
            <person name="Huang R."/>
            <person name="Yang H."/>
            <person name="Du X."/>
            <person name="Chen L."/>
            <person name="Yang M."/>
            <person name="Gaffney P.M."/>
            <person name="Wang S."/>
            <person name="Luo L."/>
            <person name="She Z."/>
            <person name="Ming Y."/>
            <person name="Huang W."/>
            <person name="Zhang S."/>
            <person name="Huang B."/>
            <person name="Zhang Y."/>
            <person name="Qu T."/>
            <person name="Ni P."/>
            <person name="Miao G."/>
            <person name="Wang J."/>
            <person name="Wang Q."/>
            <person name="Steinberg C.E."/>
            <person name="Wang H."/>
            <person name="Li N."/>
            <person name="Qian L."/>
            <person name="Zhang G."/>
            <person name="Li Y."/>
            <person name="Yang H."/>
            <person name="Liu X."/>
            <person name="Wang J."/>
            <person name="Yin Y."/>
            <person name="Wang J."/>
        </authorList>
    </citation>
    <scope>NUCLEOTIDE SEQUENCE [LARGE SCALE GENOMIC DNA]</scope>
    <source>
        <strain evidence="2">05x7-T-G4-1.051#20</strain>
    </source>
</reference>
<sequence>MDSLSVSVYKCPASCSLEENAVSDVQWPNSEGPSSEYEEVPRSPKRINEDPFDGPPSPKSPRHVPCMGPDLGSLVRRVRNVRIIAYAPETCV</sequence>
<organism evidence="2">
    <name type="scientific">Magallana gigas</name>
    <name type="common">Pacific oyster</name>
    <name type="synonym">Crassostrea gigas</name>
    <dbReference type="NCBI Taxonomy" id="29159"/>
    <lineage>
        <taxon>Eukaryota</taxon>
        <taxon>Metazoa</taxon>
        <taxon>Spiralia</taxon>
        <taxon>Lophotrochozoa</taxon>
        <taxon>Mollusca</taxon>
        <taxon>Bivalvia</taxon>
        <taxon>Autobranchia</taxon>
        <taxon>Pteriomorphia</taxon>
        <taxon>Ostreida</taxon>
        <taxon>Ostreoidea</taxon>
        <taxon>Ostreidae</taxon>
        <taxon>Magallana</taxon>
    </lineage>
</organism>
<accession>K1Q809</accession>
<feature type="region of interest" description="Disordered" evidence="1">
    <location>
        <begin position="24"/>
        <end position="69"/>
    </location>
</feature>
<name>K1Q809_MAGGI</name>
<protein>
    <submittedName>
        <fullName evidence="2">Uncharacterized protein</fullName>
    </submittedName>
</protein>
<dbReference type="HOGENOM" id="CLU_2415420_0_0_1"/>
<feature type="compositionally biased region" description="Basic and acidic residues" evidence="1">
    <location>
        <begin position="39"/>
        <end position="49"/>
    </location>
</feature>
<gene>
    <name evidence="2" type="ORF">CGI_10000686</name>
</gene>